<dbReference type="AlphaFoldDB" id="A0A163KIP9"/>
<sequence>MRVFHAFAIGATGTGLGFMILANHQQWEAAVLFPQNLLKGMGILALLLTFVSGIGFVSTFFRIPTWRSIHMTYTVGMALVCLFHIALLFLTFDYARHLHAMLMAVWANASGDYRLFVQRKVR</sequence>
<evidence type="ECO:0000313" key="2">
    <source>
        <dbReference type="EMBL" id="SAM08353.1"/>
    </source>
</evidence>
<dbReference type="OMA" id="MAVWANA"/>
<dbReference type="OrthoDB" id="10405616at2759"/>
<dbReference type="STRING" id="4829.A0A163KIP9"/>
<keyword evidence="3" id="KW-1185">Reference proteome</keyword>
<feature type="transmembrane region" description="Helical" evidence="1">
    <location>
        <begin position="41"/>
        <end position="61"/>
    </location>
</feature>
<keyword evidence="1" id="KW-1133">Transmembrane helix</keyword>
<protein>
    <submittedName>
        <fullName evidence="2">Uncharacterized protein</fullName>
    </submittedName>
</protein>
<accession>A0A163KIP9</accession>
<name>A0A163KIP9_ABSGL</name>
<proteinExistence type="predicted"/>
<dbReference type="InParanoid" id="A0A163KIP9"/>
<reference evidence="2" key="1">
    <citation type="submission" date="2016-04" db="EMBL/GenBank/DDBJ databases">
        <authorList>
            <person name="Evans L.H."/>
            <person name="Alamgir A."/>
            <person name="Owens N."/>
            <person name="Weber N.D."/>
            <person name="Virtaneva K."/>
            <person name="Barbian K."/>
            <person name="Babar A."/>
            <person name="Rosenke K."/>
        </authorList>
    </citation>
    <scope>NUCLEOTIDE SEQUENCE [LARGE SCALE GENOMIC DNA]</scope>
    <source>
        <strain evidence="2">CBS 101.48</strain>
    </source>
</reference>
<evidence type="ECO:0000256" key="1">
    <source>
        <dbReference type="SAM" id="Phobius"/>
    </source>
</evidence>
<gene>
    <name evidence="2" type="primary">ABSGL_14016.1 scaffold 14385</name>
</gene>
<feature type="transmembrane region" description="Helical" evidence="1">
    <location>
        <begin position="73"/>
        <end position="92"/>
    </location>
</feature>
<organism evidence="2">
    <name type="scientific">Absidia glauca</name>
    <name type="common">Pin mould</name>
    <dbReference type="NCBI Taxonomy" id="4829"/>
    <lineage>
        <taxon>Eukaryota</taxon>
        <taxon>Fungi</taxon>
        <taxon>Fungi incertae sedis</taxon>
        <taxon>Mucoromycota</taxon>
        <taxon>Mucoromycotina</taxon>
        <taxon>Mucoromycetes</taxon>
        <taxon>Mucorales</taxon>
        <taxon>Cunninghamellaceae</taxon>
        <taxon>Absidia</taxon>
    </lineage>
</organism>
<dbReference type="EMBL" id="LT554895">
    <property type="protein sequence ID" value="SAM08353.1"/>
    <property type="molecule type" value="Genomic_DNA"/>
</dbReference>
<dbReference type="Proteomes" id="UP000078561">
    <property type="component" value="Unassembled WGS sequence"/>
</dbReference>
<keyword evidence="1" id="KW-0812">Transmembrane</keyword>
<keyword evidence="1" id="KW-0472">Membrane</keyword>
<evidence type="ECO:0000313" key="3">
    <source>
        <dbReference type="Proteomes" id="UP000078561"/>
    </source>
</evidence>